<dbReference type="PIRSF" id="PIRSF037090">
    <property type="entry name" value="Iontro_Glu-like_rcpt_pln"/>
    <property type="match status" value="1"/>
</dbReference>
<keyword evidence="17" id="KW-1185">Reference proteome</keyword>
<dbReference type="InterPro" id="IPR028082">
    <property type="entry name" value="Peripla_BP_I"/>
</dbReference>
<feature type="transmembrane region" description="Helical" evidence="14">
    <location>
        <begin position="823"/>
        <end position="842"/>
    </location>
</feature>
<dbReference type="Proteomes" id="UP001652623">
    <property type="component" value="Chromosome 1"/>
</dbReference>
<accession>A0ABM4A909</accession>
<feature type="transmembrane region" description="Helical" evidence="14">
    <location>
        <begin position="575"/>
        <end position="597"/>
    </location>
</feature>
<dbReference type="SMART" id="SM00079">
    <property type="entry name" value="PBPe"/>
    <property type="match status" value="1"/>
</dbReference>
<dbReference type="CDD" id="cd13686">
    <property type="entry name" value="GluR_Plant"/>
    <property type="match status" value="1"/>
</dbReference>
<organism evidence="17 18">
    <name type="scientific">Ziziphus jujuba</name>
    <name type="common">Chinese jujube</name>
    <name type="synonym">Ziziphus sativa</name>
    <dbReference type="NCBI Taxonomy" id="326968"/>
    <lineage>
        <taxon>Eukaryota</taxon>
        <taxon>Viridiplantae</taxon>
        <taxon>Streptophyta</taxon>
        <taxon>Embryophyta</taxon>
        <taxon>Tracheophyta</taxon>
        <taxon>Spermatophyta</taxon>
        <taxon>Magnoliopsida</taxon>
        <taxon>eudicotyledons</taxon>
        <taxon>Gunneridae</taxon>
        <taxon>Pentapetalae</taxon>
        <taxon>rosids</taxon>
        <taxon>fabids</taxon>
        <taxon>Rosales</taxon>
        <taxon>Rhamnaceae</taxon>
        <taxon>Paliureae</taxon>
        <taxon>Ziziphus</taxon>
    </lineage>
</organism>
<evidence type="ECO:0000256" key="13">
    <source>
        <dbReference type="PIRNR" id="PIRNR037090"/>
    </source>
</evidence>
<evidence type="ECO:0000256" key="10">
    <source>
        <dbReference type="ARBA" id="ARBA00023180"/>
    </source>
</evidence>
<dbReference type="InterPro" id="IPR019594">
    <property type="entry name" value="Glu/Gly-bd"/>
</dbReference>
<keyword evidence="3 13" id="KW-0813">Transport</keyword>
<dbReference type="RefSeq" id="XP_060673211.1">
    <property type="nucleotide sequence ID" value="XM_060817228.1"/>
</dbReference>
<keyword evidence="10" id="KW-0325">Glycoprotein</keyword>
<keyword evidence="6 14" id="KW-1133">Transmembrane helix</keyword>
<evidence type="ECO:0000259" key="16">
    <source>
        <dbReference type="SMART" id="SM00079"/>
    </source>
</evidence>
<keyword evidence="12 13" id="KW-0407">Ion channel</keyword>
<dbReference type="InterPro" id="IPR017103">
    <property type="entry name" value="Iontropic_Glu_rcpt_pln"/>
</dbReference>
<comment type="function">
    <text evidence="13">Glutamate-gated receptor that probably acts as non-selective cation channel.</text>
</comment>
<dbReference type="Gene3D" id="1.10.287.70">
    <property type="match status" value="1"/>
</dbReference>
<dbReference type="InterPro" id="IPR001828">
    <property type="entry name" value="ANF_lig-bd_rcpt"/>
</dbReference>
<dbReference type="PANTHER" id="PTHR34836:SF7">
    <property type="entry name" value="RECEPTOR LIGAND BINDING REGION DOMAIN-CONTAINING PROTEIN"/>
    <property type="match status" value="1"/>
</dbReference>
<dbReference type="Pfam" id="PF00060">
    <property type="entry name" value="Lig_chan"/>
    <property type="match status" value="1"/>
</dbReference>
<keyword evidence="11 13" id="KW-1071">Ligand-gated ion channel</keyword>
<evidence type="ECO:0000256" key="5">
    <source>
        <dbReference type="ARBA" id="ARBA00022729"/>
    </source>
</evidence>
<evidence type="ECO:0000256" key="15">
    <source>
        <dbReference type="SAM" id="SignalP"/>
    </source>
</evidence>
<keyword evidence="9 13" id="KW-0675">Receptor</keyword>
<evidence type="ECO:0000256" key="4">
    <source>
        <dbReference type="ARBA" id="ARBA00022692"/>
    </source>
</evidence>
<evidence type="ECO:0000256" key="7">
    <source>
        <dbReference type="ARBA" id="ARBA00023065"/>
    </source>
</evidence>
<dbReference type="Pfam" id="PF10613">
    <property type="entry name" value="Lig_chan-Glu_bd"/>
    <property type="match status" value="1"/>
</dbReference>
<evidence type="ECO:0000256" key="12">
    <source>
        <dbReference type="ARBA" id="ARBA00023303"/>
    </source>
</evidence>
<dbReference type="CDD" id="cd19990">
    <property type="entry name" value="PBP1_GABAb_receptor_plant"/>
    <property type="match status" value="1"/>
</dbReference>
<keyword evidence="5 15" id="KW-0732">Signal</keyword>
<evidence type="ECO:0000256" key="14">
    <source>
        <dbReference type="SAM" id="Phobius"/>
    </source>
</evidence>
<name>A0ABM4A909_ZIZJJ</name>
<keyword evidence="7 13" id="KW-0406">Ion transport</keyword>
<gene>
    <name evidence="18" type="primary">LOC132803745</name>
</gene>
<evidence type="ECO:0000313" key="17">
    <source>
        <dbReference type="Proteomes" id="UP001652623"/>
    </source>
</evidence>
<dbReference type="Gene3D" id="3.40.50.2300">
    <property type="match status" value="3"/>
</dbReference>
<keyword evidence="4 14" id="KW-0812">Transmembrane</keyword>
<dbReference type="SUPFAM" id="SSF53850">
    <property type="entry name" value="Periplasmic binding protein-like II"/>
    <property type="match status" value="1"/>
</dbReference>
<protein>
    <recommendedName>
        <fullName evidence="13">Glutamate receptor</fullName>
    </recommendedName>
</protein>
<evidence type="ECO:0000313" key="18">
    <source>
        <dbReference type="RefSeq" id="XP_060673211.1"/>
    </source>
</evidence>
<keyword evidence="8 13" id="KW-0472">Membrane</keyword>
<feature type="signal peptide" evidence="15">
    <location>
        <begin position="1"/>
        <end position="20"/>
    </location>
</feature>
<reference evidence="17" key="1">
    <citation type="submission" date="2025-05" db="UniProtKB">
        <authorList>
            <consortium name="RefSeq"/>
        </authorList>
    </citation>
    <scope>NUCLEOTIDE SEQUENCE [LARGE SCALE GENOMIC DNA]</scope>
</reference>
<proteinExistence type="inferred from homology"/>
<evidence type="ECO:0000256" key="6">
    <source>
        <dbReference type="ARBA" id="ARBA00022989"/>
    </source>
</evidence>
<dbReference type="Gene3D" id="3.40.190.10">
    <property type="entry name" value="Periplasmic binding protein-like II"/>
    <property type="match status" value="1"/>
</dbReference>
<evidence type="ECO:0000256" key="11">
    <source>
        <dbReference type="ARBA" id="ARBA00023286"/>
    </source>
</evidence>
<feature type="domain" description="Ionotropic glutamate receptor C-terminal" evidence="16">
    <location>
        <begin position="448"/>
        <end position="805"/>
    </location>
</feature>
<dbReference type="Pfam" id="PF01094">
    <property type="entry name" value="ANF_receptor"/>
    <property type="match status" value="1"/>
</dbReference>
<evidence type="ECO:0000256" key="9">
    <source>
        <dbReference type="ARBA" id="ARBA00023170"/>
    </source>
</evidence>
<dbReference type="InterPro" id="IPR001320">
    <property type="entry name" value="Iontro_rcpt_C"/>
</dbReference>
<feature type="transmembrane region" description="Helical" evidence="14">
    <location>
        <begin position="642"/>
        <end position="660"/>
    </location>
</feature>
<evidence type="ECO:0000256" key="1">
    <source>
        <dbReference type="ARBA" id="ARBA00004141"/>
    </source>
</evidence>
<comment type="subcellular location">
    <subcellularLocation>
        <location evidence="1">Membrane</location>
        <topology evidence="1">Multi-pass membrane protein</topology>
    </subcellularLocation>
</comment>
<comment type="similarity">
    <text evidence="2 13">Belongs to the glutamate-gated ion channel (TC 1.A.10.1) family.</text>
</comment>
<dbReference type="InterPro" id="IPR044440">
    <property type="entry name" value="GABAb_receptor_plant_PBP1"/>
</dbReference>
<dbReference type="PANTHER" id="PTHR34836">
    <property type="entry name" value="OS06G0188250 PROTEIN"/>
    <property type="match status" value="1"/>
</dbReference>
<evidence type="ECO:0000256" key="2">
    <source>
        <dbReference type="ARBA" id="ARBA00008685"/>
    </source>
</evidence>
<dbReference type="SUPFAM" id="SSF53822">
    <property type="entry name" value="Periplasmic binding protein-like I"/>
    <property type="match status" value="1"/>
</dbReference>
<dbReference type="GeneID" id="132803745"/>
<evidence type="ECO:0000256" key="3">
    <source>
        <dbReference type="ARBA" id="ARBA00022448"/>
    </source>
</evidence>
<dbReference type="InterPro" id="IPR015683">
    <property type="entry name" value="Ionotropic_Glu_rcpt"/>
</dbReference>
<reference evidence="18" key="2">
    <citation type="submission" date="2025-08" db="UniProtKB">
        <authorList>
            <consortium name="RefSeq"/>
        </authorList>
    </citation>
    <scope>IDENTIFICATION</scope>
    <source>
        <tissue evidence="18">Seedling</tissue>
    </source>
</reference>
<feature type="chain" id="PRO_5045981961" description="Glutamate receptor" evidence="15">
    <location>
        <begin position="21"/>
        <end position="936"/>
    </location>
</feature>
<dbReference type="RefSeq" id="XP_015878042.3">
    <property type="nucleotide sequence ID" value="XM_016022556.3"/>
</dbReference>
<sequence length="936" mass="104959">MDIHRTLVIIFFGIVLSVNAVDYGSMESKQVVRVGVILDSASPLGKMANSCISMALSDFYSINANYRTRLALSVKDSVKDVVKAASAALELMNKEQVQAIIGPQTSTEADFVIDLGDRAQIPIISFSATSPSLSPTHNPFFIRTAQDDSSKVTALTSIVEAYGWKKVVLICEDSEYGTGLIPYFTDAFQEINVRVSYRSIISPNSNQFEILKQLNMIMARQTRILLVHVSALLGSKLFSLAKQIGMMSEGYAWITTKGLSISLLDPMGEKVIDSMHGVVDVRPYLPNSKRLQDFKTRWHKINSGRNIDLDMFGLWAYDTVWALAMAAELVDQQLNPNALSHNISTNITSTSTSTELFDLKVSEWGPELLQMLLRANIEGLSGEFRLMGGQLQARDFEIINLRRKLGERVIGHWTHLNQSLEIDRKAIIWPGHTKVPPKGWVNPVFGKRLRIGVPVASSGFKEFLDIEWDPHTGEPSFSGFTYDIFVAALDKLPFALPHKLIPYVNRSKQSNGTYDDLLCQIKLKKLDAVIGGITIVANRTKYVDFTLPYKQSGVSMVVKVKKDEMDNMWVILKPLGWDLWLAIGVAFVFTGIAVWFLEHHTNEKEEFKSPPGQKLPGTILWFSISILVFANSEKLENKWSRFVLVIWVFMVLILTQSYTASLTSMLTVPKYRPAVADINELRRNDYFVGFQKNSYVNNLLTEQLKYPESRLRSYTSLEEYDDAMSKGSKNGGIDAIFDEIPFVQLFLAKYGSSKYKVVGPTYKSAGFGYAFPIGSPLVSYISKAILNVTQDPNKMEVLEIKYFEQGTKCEDSFSADDDPSLSVYNFSGLFIIIAIASIFAYLTHLIKPHCSWSATNAIHPDSSLSLWSRVTKREKPCHMDHNNLHAKAEVSVNTNEGDHLQNPPTAFSQEIVDINQVDEEDEIHNIDSGLYIYGCA</sequence>
<evidence type="ECO:0000256" key="8">
    <source>
        <dbReference type="ARBA" id="ARBA00023136"/>
    </source>
</evidence>